<dbReference type="PANTHER" id="PTHR43567:SF1">
    <property type="entry name" value="FLAVOREDOXIN"/>
    <property type="match status" value="1"/>
</dbReference>
<evidence type="ECO:0000259" key="4">
    <source>
        <dbReference type="SMART" id="SM00903"/>
    </source>
</evidence>
<gene>
    <name evidence="5" type="ORF">AT15_00275</name>
</gene>
<accession>A0A176K0S1</accession>
<protein>
    <submittedName>
        <fullName evidence="5">Flavin oxidoreductase</fullName>
    </submittedName>
</protein>
<dbReference type="InterPro" id="IPR002563">
    <property type="entry name" value="Flavin_Rdtase-like_dom"/>
</dbReference>
<dbReference type="EMBL" id="JFHK01000010">
    <property type="protein sequence ID" value="OAA30397.1"/>
    <property type="molecule type" value="Genomic_DNA"/>
</dbReference>
<keyword evidence="6" id="KW-1185">Reference proteome</keyword>
<proteinExistence type="inferred from homology"/>
<keyword evidence="2" id="KW-0285">Flavoprotein</keyword>
<comment type="caution">
    <text evidence="5">The sequence shown here is derived from an EMBL/GenBank/DDBJ whole genome shotgun (WGS) entry which is preliminary data.</text>
</comment>
<dbReference type="Gene3D" id="2.30.110.10">
    <property type="entry name" value="Electron Transport, Fmn-binding Protein, Chain A"/>
    <property type="match status" value="1"/>
</dbReference>
<comment type="similarity">
    <text evidence="3">Belongs to the flavoredoxin family.</text>
</comment>
<dbReference type="PATRIC" id="fig|1453497.3.peg.62"/>
<comment type="cofactor">
    <cofactor evidence="1">
        <name>FMN</name>
        <dbReference type="ChEBI" id="CHEBI:58210"/>
    </cofactor>
</comment>
<dbReference type="OrthoDB" id="9794638at2"/>
<evidence type="ECO:0000256" key="1">
    <source>
        <dbReference type="ARBA" id="ARBA00001917"/>
    </source>
</evidence>
<dbReference type="InterPro" id="IPR012349">
    <property type="entry name" value="Split_barrel_FMN-bd"/>
</dbReference>
<feature type="domain" description="Flavin reductase like" evidence="4">
    <location>
        <begin position="4"/>
        <end position="147"/>
    </location>
</feature>
<organism evidence="5 6">
    <name type="scientific">Kosmotoga arenicorallina S304</name>
    <dbReference type="NCBI Taxonomy" id="1453497"/>
    <lineage>
        <taxon>Bacteria</taxon>
        <taxon>Thermotogati</taxon>
        <taxon>Thermotogota</taxon>
        <taxon>Thermotogae</taxon>
        <taxon>Kosmotogales</taxon>
        <taxon>Kosmotogaceae</taxon>
        <taxon>Kosmotoga</taxon>
    </lineage>
</organism>
<sequence>MDALGKIYSTTTIVTMNAKEKANGIAIAWITRVSINPPMIAISVGKTRYSHTLLNETDRFGVCIMRPEAEKLVNFFGSKSGRDIDKFAELDYEKSPSGIPIVPGTLAYIECTIKEKADAGDHTIFIGEVVLQKLFGNDKPLLYGEHSMLNPWLRD</sequence>
<reference evidence="5 6" key="1">
    <citation type="submission" date="2014-02" db="EMBL/GenBank/DDBJ databases">
        <title>Kosmotoga genome sequencing.</title>
        <authorList>
            <person name="Pollo S.M."/>
            <person name="Charchuk R."/>
            <person name="Nesbo C.L."/>
        </authorList>
    </citation>
    <scope>NUCLEOTIDE SEQUENCE [LARGE SCALE GENOMIC DNA]</scope>
    <source>
        <strain evidence="5 6">S304</strain>
    </source>
</reference>
<dbReference type="RefSeq" id="WP_068347571.1">
    <property type="nucleotide sequence ID" value="NZ_JFHK01000010.1"/>
</dbReference>
<dbReference type="Pfam" id="PF01613">
    <property type="entry name" value="Flavin_Reduct"/>
    <property type="match status" value="1"/>
</dbReference>
<dbReference type="AlphaFoldDB" id="A0A176K0S1"/>
<dbReference type="GO" id="GO:0010181">
    <property type="term" value="F:FMN binding"/>
    <property type="evidence" value="ECO:0007669"/>
    <property type="project" value="InterPro"/>
</dbReference>
<dbReference type="SUPFAM" id="SSF50475">
    <property type="entry name" value="FMN-binding split barrel"/>
    <property type="match status" value="1"/>
</dbReference>
<dbReference type="STRING" id="1453497.AT15_00275"/>
<evidence type="ECO:0000313" key="5">
    <source>
        <dbReference type="EMBL" id="OAA30397.1"/>
    </source>
</evidence>
<dbReference type="PANTHER" id="PTHR43567">
    <property type="entry name" value="FLAVOREDOXIN-RELATED-RELATED"/>
    <property type="match status" value="1"/>
</dbReference>
<name>A0A176K0S1_9BACT</name>
<evidence type="ECO:0000256" key="3">
    <source>
        <dbReference type="ARBA" id="ARBA00038054"/>
    </source>
</evidence>
<dbReference type="Proteomes" id="UP000077339">
    <property type="component" value="Unassembled WGS sequence"/>
</dbReference>
<dbReference type="InterPro" id="IPR052174">
    <property type="entry name" value="Flavoredoxin"/>
</dbReference>
<evidence type="ECO:0000313" key="6">
    <source>
        <dbReference type="Proteomes" id="UP000077339"/>
    </source>
</evidence>
<dbReference type="GO" id="GO:0016646">
    <property type="term" value="F:oxidoreductase activity, acting on the CH-NH group of donors, NAD or NADP as acceptor"/>
    <property type="evidence" value="ECO:0007669"/>
    <property type="project" value="UniProtKB-ARBA"/>
</dbReference>
<dbReference type="SMART" id="SM00903">
    <property type="entry name" value="Flavin_Reduct"/>
    <property type="match status" value="1"/>
</dbReference>
<evidence type="ECO:0000256" key="2">
    <source>
        <dbReference type="ARBA" id="ARBA00022630"/>
    </source>
</evidence>